<evidence type="ECO:0000259" key="14">
    <source>
        <dbReference type="Pfam" id="PF02163"/>
    </source>
</evidence>
<evidence type="ECO:0000256" key="6">
    <source>
        <dbReference type="ARBA" id="ARBA00022692"/>
    </source>
</evidence>
<dbReference type="InterPro" id="IPR044537">
    <property type="entry name" value="Rip2-like"/>
</dbReference>
<keyword evidence="11" id="KW-0482">Metalloprotease</keyword>
<feature type="transmembrane region" description="Helical" evidence="13">
    <location>
        <begin position="98"/>
        <end position="122"/>
    </location>
</feature>
<organism evidence="15 16">
    <name type="scientific">Bergeriella denitrificans</name>
    <name type="common">Neisseria denitrificans</name>
    <dbReference type="NCBI Taxonomy" id="494"/>
    <lineage>
        <taxon>Bacteria</taxon>
        <taxon>Pseudomonadati</taxon>
        <taxon>Pseudomonadota</taxon>
        <taxon>Betaproteobacteria</taxon>
        <taxon>Neisseriales</taxon>
        <taxon>Neisseriaceae</taxon>
        <taxon>Bergeriella</taxon>
    </lineage>
</organism>
<dbReference type="RefSeq" id="WP_066080178.1">
    <property type="nucleotide sequence ID" value="NZ_CP181246.1"/>
</dbReference>
<evidence type="ECO:0000256" key="9">
    <source>
        <dbReference type="ARBA" id="ARBA00022833"/>
    </source>
</evidence>
<dbReference type="GO" id="GO:0046872">
    <property type="term" value="F:metal ion binding"/>
    <property type="evidence" value="ECO:0007669"/>
    <property type="project" value="UniProtKB-KW"/>
</dbReference>
<evidence type="ECO:0000256" key="7">
    <source>
        <dbReference type="ARBA" id="ARBA00022723"/>
    </source>
</evidence>
<evidence type="ECO:0000256" key="11">
    <source>
        <dbReference type="ARBA" id="ARBA00023049"/>
    </source>
</evidence>
<name>A0A378UH55_BERDE</name>
<feature type="domain" description="Peptidase M50" evidence="14">
    <location>
        <begin position="128"/>
        <end position="190"/>
    </location>
</feature>
<evidence type="ECO:0000256" key="3">
    <source>
        <dbReference type="ARBA" id="ARBA00007931"/>
    </source>
</evidence>
<comment type="subcellular location">
    <subcellularLocation>
        <location evidence="2">Cell membrane</location>
        <topology evidence="2">Multi-pass membrane protein</topology>
    </subcellularLocation>
</comment>
<dbReference type="GO" id="GO:0005886">
    <property type="term" value="C:plasma membrane"/>
    <property type="evidence" value="ECO:0007669"/>
    <property type="project" value="UniProtKB-SubCell"/>
</dbReference>
<keyword evidence="5" id="KW-0645">Protease</keyword>
<evidence type="ECO:0000256" key="5">
    <source>
        <dbReference type="ARBA" id="ARBA00022670"/>
    </source>
</evidence>
<comment type="similarity">
    <text evidence="3">Belongs to the peptidase M50B family.</text>
</comment>
<keyword evidence="10 13" id="KW-1133">Transmembrane helix</keyword>
<evidence type="ECO:0000256" key="4">
    <source>
        <dbReference type="ARBA" id="ARBA00022475"/>
    </source>
</evidence>
<keyword evidence="8" id="KW-0378">Hydrolase</keyword>
<evidence type="ECO:0000256" key="2">
    <source>
        <dbReference type="ARBA" id="ARBA00004651"/>
    </source>
</evidence>
<gene>
    <name evidence="15" type="ORF">NCTC10295_01485</name>
</gene>
<dbReference type="CDD" id="cd06158">
    <property type="entry name" value="S2P-M50_like_1"/>
    <property type="match status" value="1"/>
</dbReference>
<dbReference type="InterPro" id="IPR052348">
    <property type="entry name" value="Metallopeptidase_M50B"/>
</dbReference>
<dbReference type="GO" id="GO:0006508">
    <property type="term" value="P:proteolysis"/>
    <property type="evidence" value="ECO:0007669"/>
    <property type="project" value="UniProtKB-KW"/>
</dbReference>
<dbReference type="AlphaFoldDB" id="A0A378UH55"/>
<sequence>MFQNFDLGVFLLAVLPVLLAITVHEASHAYAARYWGDRTAEQMGRLTLNPLAHIDLIGTVLVPLFLLAVSAPFLFGWAKPVPIVPRHFRDVRLGWRMVALAGPLSNLAMAFGWALAFGLAHYAPESFQYPLSKMAGYGISINVILFVLNMLPIPPLDGGRVVDSFLPARASMQYRKIEPYGMWILLFLVMSGLLSTIMWPFVGTLMALLTGFASLFS</sequence>
<dbReference type="Proteomes" id="UP000254651">
    <property type="component" value="Unassembled WGS sequence"/>
</dbReference>
<keyword evidence="12 13" id="KW-0472">Membrane</keyword>
<feature type="transmembrane region" description="Helical" evidence="13">
    <location>
        <begin position="55"/>
        <end position="77"/>
    </location>
</feature>
<accession>A0A378UH55</accession>
<keyword evidence="6 13" id="KW-0812">Transmembrane</keyword>
<dbReference type="GO" id="GO:0008237">
    <property type="term" value="F:metallopeptidase activity"/>
    <property type="evidence" value="ECO:0007669"/>
    <property type="project" value="UniProtKB-KW"/>
</dbReference>
<keyword evidence="9" id="KW-0862">Zinc</keyword>
<dbReference type="InterPro" id="IPR008915">
    <property type="entry name" value="Peptidase_M50"/>
</dbReference>
<feature type="transmembrane region" description="Helical" evidence="13">
    <location>
        <begin position="134"/>
        <end position="151"/>
    </location>
</feature>
<evidence type="ECO:0000313" key="16">
    <source>
        <dbReference type="Proteomes" id="UP000254651"/>
    </source>
</evidence>
<dbReference type="EMBL" id="UGQS01000002">
    <property type="protein sequence ID" value="STZ76708.1"/>
    <property type="molecule type" value="Genomic_DNA"/>
</dbReference>
<evidence type="ECO:0000256" key="13">
    <source>
        <dbReference type="SAM" id="Phobius"/>
    </source>
</evidence>
<keyword evidence="7" id="KW-0479">Metal-binding</keyword>
<feature type="transmembrane region" description="Helical" evidence="13">
    <location>
        <begin position="180"/>
        <end position="202"/>
    </location>
</feature>
<reference evidence="15 16" key="1">
    <citation type="submission" date="2018-06" db="EMBL/GenBank/DDBJ databases">
        <authorList>
            <consortium name="Pathogen Informatics"/>
            <person name="Doyle S."/>
        </authorList>
    </citation>
    <scope>NUCLEOTIDE SEQUENCE [LARGE SCALE GENOMIC DNA]</scope>
    <source>
        <strain evidence="15 16">NCTC10295</strain>
    </source>
</reference>
<keyword evidence="4" id="KW-1003">Cell membrane</keyword>
<keyword evidence="16" id="KW-1185">Reference proteome</keyword>
<dbReference type="PANTHER" id="PTHR35864">
    <property type="entry name" value="ZINC METALLOPROTEASE MJ0611-RELATED"/>
    <property type="match status" value="1"/>
</dbReference>
<evidence type="ECO:0000313" key="15">
    <source>
        <dbReference type="EMBL" id="STZ76708.1"/>
    </source>
</evidence>
<dbReference type="PANTHER" id="PTHR35864:SF1">
    <property type="entry name" value="ZINC METALLOPROTEASE YWHC-RELATED"/>
    <property type="match status" value="1"/>
</dbReference>
<evidence type="ECO:0000256" key="10">
    <source>
        <dbReference type="ARBA" id="ARBA00022989"/>
    </source>
</evidence>
<comment type="cofactor">
    <cofactor evidence="1">
        <name>Zn(2+)</name>
        <dbReference type="ChEBI" id="CHEBI:29105"/>
    </cofactor>
</comment>
<protein>
    <submittedName>
        <fullName evidence="15">Putative metallopeptidase</fullName>
    </submittedName>
</protein>
<evidence type="ECO:0000256" key="8">
    <source>
        <dbReference type="ARBA" id="ARBA00022801"/>
    </source>
</evidence>
<proteinExistence type="inferred from homology"/>
<evidence type="ECO:0000256" key="1">
    <source>
        <dbReference type="ARBA" id="ARBA00001947"/>
    </source>
</evidence>
<dbReference type="Pfam" id="PF02163">
    <property type="entry name" value="Peptidase_M50"/>
    <property type="match status" value="1"/>
</dbReference>
<evidence type="ECO:0000256" key="12">
    <source>
        <dbReference type="ARBA" id="ARBA00023136"/>
    </source>
</evidence>